<dbReference type="InterPro" id="IPR051309">
    <property type="entry name" value="ABCF_ATPase"/>
</dbReference>
<reference evidence="9" key="1">
    <citation type="submission" date="2019-01" db="EMBL/GenBank/DDBJ databases">
        <title>Gri0909 isolated from a small marine red alga.</title>
        <authorList>
            <person name="Kim J."/>
            <person name="Jeong S.E."/>
            <person name="Jeon C.O."/>
        </authorList>
    </citation>
    <scope>NUCLEOTIDE SEQUENCE [LARGE SCALE GENOMIC DNA]</scope>
    <source>
        <strain evidence="9">Gri0909</strain>
    </source>
</reference>
<evidence type="ECO:0000256" key="6">
    <source>
        <dbReference type="SAM" id="MobiDB-lite"/>
    </source>
</evidence>
<keyword evidence="2 8" id="KW-0067">ATP-binding</keyword>
<dbReference type="OrthoDB" id="9762369at2"/>
<dbReference type="EMBL" id="SADE01000001">
    <property type="protein sequence ID" value="RVU38591.1"/>
    <property type="molecule type" value="Genomic_DNA"/>
</dbReference>
<feature type="domain" description="ABC transporter" evidence="7">
    <location>
        <begin position="6"/>
        <end position="216"/>
    </location>
</feature>
<dbReference type="Proteomes" id="UP000287447">
    <property type="component" value="Unassembled WGS sequence"/>
</dbReference>
<dbReference type="AlphaFoldDB" id="A0A437QVN6"/>
<dbReference type="InterPro" id="IPR032524">
    <property type="entry name" value="ABC_tran_C"/>
</dbReference>
<evidence type="ECO:0000313" key="9">
    <source>
        <dbReference type="Proteomes" id="UP000287447"/>
    </source>
</evidence>
<dbReference type="Pfam" id="PF00005">
    <property type="entry name" value="ABC_tran"/>
    <property type="match status" value="2"/>
</dbReference>
<dbReference type="CDD" id="cd03221">
    <property type="entry name" value="ABCF_EF-3"/>
    <property type="match status" value="2"/>
</dbReference>
<evidence type="ECO:0000256" key="3">
    <source>
        <dbReference type="ARBA" id="ARBA00049360"/>
    </source>
</evidence>
<dbReference type="PANTHER" id="PTHR42855:SF1">
    <property type="entry name" value="ABC TRANSPORTER DOMAIN-CONTAINING PROTEIN"/>
    <property type="match status" value="1"/>
</dbReference>
<proteinExistence type="inferred from homology"/>
<dbReference type="PROSITE" id="PS50893">
    <property type="entry name" value="ABC_TRANSPORTER_2"/>
    <property type="match status" value="2"/>
</dbReference>
<keyword evidence="5" id="KW-0175">Coiled coil</keyword>
<evidence type="ECO:0000313" key="8">
    <source>
        <dbReference type="EMBL" id="RVU38591.1"/>
    </source>
</evidence>
<comment type="caution">
    <text evidence="8">The sequence shown here is derived from an EMBL/GenBank/DDBJ whole genome shotgun (WGS) entry which is preliminary data.</text>
</comment>
<dbReference type="GO" id="GO:0005524">
    <property type="term" value="F:ATP binding"/>
    <property type="evidence" value="ECO:0007669"/>
    <property type="project" value="UniProtKB-KW"/>
</dbReference>
<feature type="coiled-coil region" evidence="5">
    <location>
        <begin position="578"/>
        <end position="612"/>
    </location>
</feature>
<comment type="catalytic activity">
    <reaction evidence="3">
        <text>ATP + H2O = ADP + phosphate + H(+)</text>
        <dbReference type="Rhea" id="RHEA:13065"/>
        <dbReference type="ChEBI" id="CHEBI:15377"/>
        <dbReference type="ChEBI" id="CHEBI:15378"/>
        <dbReference type="ChEBI" id="CHEBI:30616"/>
        <dbReference type="ChEBI" id="CHEBI:43474"/>
        <dbReference type="ChEBI" id="CHEBI:456216"/>
    </reaction>
</comment>
<sequence>MSPPILHLRDIHITFGGTPLLTGAELAVEEGARVCLVGRNGSGKSTLLKVAAGLLDPDGGEVFRQPGTTVAFLPQEPDFTGYATAYDYVAAGFVEGHDPHPGRVILEALGLTGDEDPATFSGGEARRCALARVLGPEPDILLLDEPTNHLDLSAIEWLEQELRGLRSAIVLISHDRRVLDTLSRETVWLYQGVSRKLDKGFKHFEDWRDTLVEQMEQEKHKLDRKFLREMEWLRRGVTARRKRNQGRLRALNGIREEKRNRKKVPGAAQMKAAEGQTSGKLVAEMKGVTKSFDGRAVIRDLDLRVQRGDRVGIVGPNGAGKTTLLKTLLGDLQPDSGVVRLGANLQIITLDQSRESLKPTWTLAEAITHGGGETVSVGGETKHVMGYLQDFLFSPEQVRTPISRLSGGERGRLMLARALAQPSNLMILDEPTNDLDLETLDLLQEMIGDYAGTVILVSHDRDFLDRTVSNVLFSTGDGVWTEYAGGYSDMAAQRLAARRVAAQTETEGGGQPGKSDAKKDKNAQGKPVQTGAKRKLSFNQQHALKTLPDRVAKTQTEVARLQDVLADPGLYANDPKRYETTATALGQKQAELEQLEEEWLELEILREEIEGN</sequence>
<dbReference type="Gene3D" id="1.10.287.380">
    <property type="entry name" value="Valyl-tRNA synthetase, C-terminal domain"/>
    <property type="match status" value="1"/>
</dbReference>
<dbReference type="PANTHER" id="PTHR42855">
    <property type="entry name" value="ABC TRANSPORTER ATP-BINDING SUBUNIT"/>
    <property type="match status" value="1"/>
</dbReference>
<dbReference type="SMART" id="SM00382">
    <property type="entry name" value="AAA"/>
    <property type="match status" value="2"/>
</dbReference>
<accession>A0A437QVN6</accession>
<organism evidence="8 9">
    <name type="scientific">Hwanghaeella grinnelliae</name>
    <dbReference type="NCBI Taxonomy" id="2500179"/>
    <lineage>
        <taxon>Bacteria</taxon>
        <taxon>Pseudomonadati</taxon>
        <taxon>Pseudomonadota</taxon>
        <taxon>Alphaproteobacteria</taxon>
        <taxon>Rhodospirillales</taxon>
        <taxon>Rhodospirillaceae</taxon>
        <taxon>Hwanghaeella</taxon>
    </lineage>
</organism>
<comment type="similarity">
    <text evidence="4">Belongs to the ABC transporter superfamily. ABCF family. Uup subfamily.</text>
</comment>
<dbReference type="InterPro" id="IPR003439">
    <property type="entry name" value="ABC_transporter-like_ATP-bd"/>
</dbReference>
<keyword evidence="9" id="KW-1185">Reference proteome</keyword>
<feature type="domain" description="ABC transporter" evidence="7">
    <location>
        <begin position="283"/>
        <end position="501"/>
    </location>
</feature>
<evidence type="ECO:0000256" key="2">
    <source>
        <dbReference type="ARBA" id="ARBA00022840"/>
    </source>
</evidence>
<dbReference type="Gene3D" id="3.40.50.300">
    <property type="entry name" value="P-loop containing nucleotide triphosphate hydrolases"/>
    <property type="match status" value="2"/>
</dbReference>
<dbReference type="GO" id="GO:0003677">
    <property type="term" value="F:DNA binding"/>
    <property type="evidence" value="ECO:0007669"/>
    <property type="project" value="InterPro"/>
</dbReference>
<dbReference type="InterPro" id="IPR027417">
    <property type="entry name" value="P-loop_NTPase"/>
</dbReference>
<dbReference type="SUPFAM" id="SSF52540">
    <property type="entry name" value="P-loop containing nucleoside triphosphate hydrolases"/>
    <property type="match status" value="2"/>
</dbReference>
<dbReference type="FunFam" id="3.40.50.300:FF:000309">
    <property type="entry name" value="ABC transporter ATP-binding protein"/>
    <property type="match status" value="1"/>
</dbReference>
<gene>
    <name evidence="8" type="ORF">EOI86_04735</name>
</gene>
<evidence type="ECO:0000256" key="1">
    <source>
        <dbReference type="ARBA" id="ARBA00022741"/>
    </source>
</evidence>
<keyword evidence="1" id="KW-0547">Nucleotide-binding</keyword>
<dbReference type="Pfam" id="PF16326">
    <property type="entry name" value="ABC_tran_CTD"/>
    <property type="match status" value="1"/>
</dbReference>
<dbReference type="InterPro" id="IPR003593">
    <property type="entry name" value="AAA+_ATPase"/>
</dbReference>
<name>A0A437QVN6_9PROT</name>
<evidence type="ECO:0000259" key="7">
    <source>
        <dbReference type="PROSITE" id="PS50893"/>
    </source>
</evidence>
<evidence type="ECO:0000256" key="4">
    <source>
        <dbReference type="ARBA" id="ARBA00061478"/>
    </source>
</evidence>
<protein>
    <submittedName>
        <fullName evidence="8">ATP-binding cassette domain-containing protein</fullName>
    </submittedName>
</protein>
<feature type="region of interest" description="Disordered" evidence="6">
    <location>
        <begin position="498"/>
        <end position="533"/>
    </location>
</feature>
<dbReference type="GO" id="GO:0016887">
    <property type="term" value="F:ATP hydrolysis activity"/>
    <property type="evidence" value="ECO:0007669"/>
    <property type="project" value="InterPro"/>
</dbReference>
<dbReference type="RefSeq" id="WP_127763963.1">
    <property type="nucleotide sequence ID" value="NZ_SADE01000001.1"/>
</dbReference>
<dbReference type="InterPro" id="IPR037118">
    <property type="entry name" value="Val-tRNA_synth_C_sf"/>
</dbReference>
<evidence type="ECO:0000256" key="5">
    <source>
        <dbReference type="SAM" id="Coils"/>
    </source>
</evidence>